<evidence type="ECO:0000256" key="1">
    <source>
        <dbReference type="ARBA" id="ARBA00004761"/>
    </source>
</evidence>
<proteinExistence type="inferred from homology"/>
<reference evidence="7" key="1">
    <citation type="journal article" date="2019" name="Int. J. Syst. Evol. Microbiol.">
        <title>The Global Catalogue of Microorganisms (GCM) 10K type strain sequencing project: providing services to taxonomists for standard genome sequencing and annotation.</title>
        <authorList>
            <consortium name="The Broad Institute Genomics Platform"/>
            <consortium name="The Broad Institute Genome Sequencing Center for Infectious Disease"/>
            <person name="Wu L."/>
            <person name="Ma J."/>
        </authorList>
    </citation>
    <scope>NUCLEOTIDE SEQUENCE [LARGE SCALE GENOMIC DNA]</scope>
    <source>
        <strain evidence="7">JCM 17664</strain>
    </source>
</reference>
<evidence type="ECO:0000313" key="7">
    <source>
        <dbReference type="Proteomes" id="UP001501207"/>
    </source>
</evidence>
<evidence type="ECO:0000256" key="2">
    <source>
        <dbReference type="ARBA" id="ARBA00006906"/>
    </source>
</evidence>
<organism evidence="6 7">
    <name type="scientific">Compostibacter hankyongensis</name>
    <dbReference type="NCBI Taxonomy" id="1007089"/>
    <lineage>
        <taxon>Bacteria</taxon>
        <taxon>Pseudomonadati</taxon>
        <taxon>Bacteroidota</taxon>
        <taxon>Chitinophagia</taxon>
        <taxon>Chitinophagales</taxon>
        <taxon>Chitinophagaceae</taxon>
        <taxon>Compostibacter</taxon>
    </lineage>
</organism>
<comment type="subunit">
    <text evidence="3">Homotrimer.</text>
</comment>
<dbReference type="SUPFAM" id="SSF51569">
    <property type="entry name" value="Aldolase"/>
    <property type="match status" value="1"/>
</dbReference>
<dbReference type="InterPro" id="IPR013785">
    <property type="entry name" value="Aldolase_TIM"/>
</dbReference>
<dbReference type="Proteomes" id="UP001501207">
    <property type="component" value="Unassembled WGS sequence"/>
</dbReference>
<name>A0ABP8FUK4_9BACT</name>
<comment type="pathway">
    <text evidence="1">Carbohydrate acid metabolism.</text>
</comment>
<dbReference type="InterPro" id="IPR000887">
    <property type="entry name" value="Aldlse_KDPG_KHG"/>
</dbReference>
<keyword evidence="5" id="KW-0119">Carbohydrate metabolism</keyword>
<evidence type="ECO:0000256" key="5">
    <source>
        <dbReference type="ARBA" id="ARBA00023277"/>
    </source>
</evidence>
<gene>
    <name evidence="6" type="ORF">GCM10023143_20350</name>
</gene>
<dbReference type="Pfam" id="PF01081">
    <property type="entry name" value="Aldolase"/>
    <property type="match status" value="1"/>
</dbReference>
<protein>
    <submittedName>
        <fullName evidence="6">Bifunctional 4-hydroxy-2-oxoglutarate aldolase/2-dehydro-3-deoxy-phosphogluconate aldolase</fullName>
    </submittedName>
</protein>
<dbReference type="CDD" id="cd00452">
    <property type="entry name" value="KDPG_aldolase"/>
    <property type="match status" value="1"/>
</dbReference>
<dbReference type="PANTHER" id="PTHR30246:SF1">
    <property type="entry name" value="2-DEHYDRO-3-DEOXY-6-PHOSPHOGALACTONATE ALDOLASE-RELATED"/>
    <property type="match status" value="1"/>
</dbReference>
<dbReference type="RefSeq" id="WP_344978857.1">
    <property type="nucleotide sequence ID" value="NZ_BAABFN010000004.1"/>
</dbReference>
<evidence type="ECO:0000256" key="4">
    <source>
        <dbReference type="ARBA" id="ARBA00023239"/>
    </source>
</evidence>
<sequence length="224" mass="24681">MPGERDPKIVLQKILDTGIVPVFYHDDPEVCKSVLKACYEGGIRVFELTHQGFRTQENYILLKKYAQRQLPDLYLGVGAVWNTETAATFINYQADFIVAPLTMPETGALCREKNMLWIPGCMTPTEIGLAEKAGAALVKLFPGELLGPEFVQLVRPLFPNLKFMPAGGVEATTVSLTHWLEAGASAVGMSGSLISPDLVAAKKYALLKEKAQLVRKIIDRYRAV</sequence>
<evidence type="ECO:0000256" key="3">
    <source>
        <dbReference type="ARBA" id="ARBA00011233"/>
    </source>
</evidence>
<dbReference type="EMBL" id="BAABFN010000004">
    <property type="protein sequence ID" value="GAA4311308.1"/>
    <property type="molecule type" value="Genomic_DNA"/>
</dbReference>
<dbReference type="Gene3D" id="3.20.20.70">
    <property type="entry name" value="Aldolase class I"/>
    <property type="match status" value="1"/>
</dbReference>
<keyword evidence="4" id="KW-0456">Lyase</keyword>
<keyword evidence="7" id="KW-1185">Reference proteome</keyword>
<comment type="caution">
    <text evidence="6">The sequence shown here is derived from an EMBL/GenBank/DDBJ whole genome shotgun (WGS) entry which is preliminary data.</text>
</comment>
<accession>A0ABP8FUK4</accession>
<comment type="similarity">
    <text evidence="2">Belongs to the KHG/KDPG aldolase family.</text>
</comment>
<evidence type="ECO:0000313" key="6">
    <source>
        <dbReference type="EMBL" id="GAA4311308.1"/>
    </source>
</evidence>
<dbReference type="PANTHER" id="PTHR30246">
    <property type="entry name" value="2-KETO-3-DEOXY-6-PHOSPHOGLUCONATE ALDOLASE"/>
    <property type="match status" value="1"/>
</dbReference>